<feature type="compositionally biased region" description="Basic and acidic residues" evidence="1">
    <location>
        <begin position="74"/>
        <end position="86"/>
    </location>
</feature>
<evidence type="ECO:0000313" key="3">
    <source>
        <dbReference type="Proteomes" id="UP001066276"/>
    </source>
</evidence>
<reference evidence="2" key="1">
    <citation type="journal article" date="2022" name="bioRxiv">
        <title>Sequencing and chromosome-scale assembly of the giantPleurodeles waltlgenome.</title>
        <authorList>
            <person name="Brown T."/>
            <person name="Elewa A."/>
            <person name="Iarovenko S."/>
            <person name="Subramanian E."/>
            <person name="Araus A.J."/>
            <person name="Petzold A."/>
            <person name="Susuki M."/>
            <person name="Suzuki K.-i.T."/>
            <person name="Hayashi T."/>
            <person name="Toyoda A."/>
            <person name="Oliveira C."/>
            <person name="Osipova E."/>
            <person name="Leigh N.D."/>
            <person name="Simon A."/>
            <person name="Yun M.H."/>
        </authorList>
    </citation>
    <scope>NUCLEOTIDE SEQUENCE</scope>
    <source>
        <strain evidence="2">20211129_DDA</strain>
        <tissue evidence="2">Liver</tissue>
    </source>
</reference>
<dbReference type="AlphaFoldDB" id="A0AAV7R6R3"/>
<comment type="caution">
    <text evidence="2">The sequence shown here is derived from an EMBL/GenBank/DDBJ whole genome shotgun (WGS) entry which is preliminary data.</text>
</comment>
<dbReference type="EMBL" id="JANPWB010000009">
    <property type="protein sequence ID" value="KAJ1148216.1"/>
    <property type="molecule type" value="Genomic_DNA"/>
</dbReference>
<evidence type="ECO:0000313" key="2">
    <source>
        <dbReference type="EMBL" id="KAJ1148216.1"/>
    </source>
</evidence>
<organism evidence="2 3">
    <name type="scientific">Pleurodeles waltl</name>
    <name type="common">Iberian ribbed newt</name>
    <dbReference type="NCBI Taxonomy" id="8319"/>
    <lineage>
        <taxon>Eukaryota</taxon>
        <taxon>Metazoa</taxon>
        <taxon>Chordata</taxon>
        <taxon>Craniata</taxon>
        <taxon>Vertebrata</taxon>
        <taxon>Euteleostomi</taxon>
        <taxon>Amphibia</taxon>
        <taxon>Batrachia</taxon>
        <taxon>Caudata</taxon>
        <taxon>Salamandroidea</taxon>
        <taxon>Salamandridae</taxon>
        <taxon>Pleurodelinae</taxon>
        <taxon>Pleurodeles</taxon>
    </lineage>
</organism>
<feature type="region of interest" description="Disordered" evidence="1">
    <location>
        <begin position="63"/>
        <end position="86"/>
    </location>
</feature>
<keyword evidence="3" id="KW-1185">Reference proteome</keyword>
<evidence type="ECO:0000256" key="1">
    <source>
        <dbReference type="SAM" id="MobiDB-lite"/>
    </source>
</evidence>
<name>A0AAV7R6R3_PLEWA</name>
<accession>A0AAV7R6R3</accession>
<dbReference type="Proteomes" id="UP001066276">
    <property type="component" value="Chromosome 5"/>
</dbReference>
<proteinExistence type="predicted"/>
<protein>
    <submittedName>
        <fullName evidence="2">Uncharacterized protein</fullName>
    </submittedName>
</protein>
<sequence>MIRCRRPGVLASKKPPVLERTCDEIVGAMDELCLLGLESMAGCVVLHQDESTLEKPIMGERRANAEEAQQASELVEKEAEEKQDQVEYVKETPRVCGEFIRGAKQP</sequence>
<gene>
    <name evidence="2" type="ORF">NDU88_001053</name>
</gene>